<feature type="non-terminal residue" evidence="1">
    <location>
        <position position="99"/>
    </location>
</feature>
<dbReference type="Proteomes" id="UP001187531">
    <property type="component" value="Unassembled WGS sequence"/>
</dbReference>
<evidence type="ECO:0000313" key="1">
    <source>
        <dbReference type="EMBL" id="KAK2726432.1"/>
    </source>
</evidence>
<name>A0AA88LDI0_ARTSF</name>
<reference evidence="1" key="1">
    <citation type="submission" date="2023-07" db="EMBL/GenBank/DDBJ databases">
        <title>Chromosome-level genome assembly of Artemia franciscana.</title>
        <authorList>
            <person name="Jo E."/>
        </authorList>
    </citation>
    <scope>NUCLEOTIDE SEQUENCE</scope>
    <source>
        <tissue evidence="1">Whole body</tissue>
    </source>
</reference>
<organism evidence="1 2">
    <name type="scientific">Artemia franciscana</name>
    <name type="common">Brine shrimp</name>
    <name type="synonym">Artemia sanfranciscana</name>
    <dbReference type="NCBI Taxonomy" id="6661"/>
    <lineage>
        <taxon>Eukaryota</taxon>
        <taxon>Metazoa</taxon>
        <taxon>Ecdysozoa</taxon>
        <taxon>Arthropoda</taxon>
        <taxon>Crustacea</taxon>
        <taxon>Branchiopoda</taxon>
        <taxon>Anostraca</taxon>
        <taxon>Artemiidae</taxon>
        <taxon>Artemia</taxon>
    </lineage>
</organism>
<evidence type="ECO:0000313" key="2">
    <source>
        <dbReference type="Proteomes" id="UP001187531"/>
    </source>
</evidence>
<gene>
    <name evidence="1" type="ORF">QYM36_000763</name>
</gene>
<accession>A0AA88LDI0</accession>
<dbReference type="AlphaFoldDB" id="A0AA88LDI0"/>
<protein>
    <submittedName>
        <fullName evidence="1">Uncharacterized protein</fullName>
    </submittedName>
</protein>
<keyword evidence="2" id="KW-1185">Reference proteome</keyword>
<dbReference type="EMBL" id="JAVRJZ010000002">
    <property type="protein sequence ID" value="KAK2726432.1"/>
    <property type="molecule type" value="Genomic_DNA"/>
</dbReference>
<comment type="caution">
    <text evidence="1">The sequence shown here is derived from an EMBL/GenBank/DDBJ whole genome shotgun (WGS) entry which is preliminary data.</text>
</comment>
<sequence length="99" mass="10692">MQSSNPAKQCKFISNLGCLDTIDHVEQQRDRLLVLMKDNDSASLVASALPPGSCISAEVVKKDYLGIIRIDKCFDESNITCLVNSVMQAKGFGGSSVVQ</sequence>
<proteinExistence type="predicted"/>